<dbReference type="Pfam" id="PF02254">
    <property type="entry name" value="TrkA_N"/>
    <property type="match status" value="1"/>
</dbReference>
<dbReference type="eggNOG" id="COG0569">
    <property type="taxonomic scope" value="Bacteria"/>
</dbReference>
<protein>
    <submittedName>
        <fullName evidence="2">Trk system potassium uptake protein TrkA</fullName>
    </submittedName>
</protein>
<keyword evidence="3" id="KW-1185">Reference proteome</keyword>
<dbReference type="STRING" id="1526.SAMN02910262_02531"/>
<dbReference type="Proteomes" id="UP000199820">
    <property type="component" value="Unassembled WGS sequence"/>
</dbReference>
<accession>A0A1I0FZY0</accession>
<proteinExistence type="predicted"/>
<dbReference type="Gene3D" id="3.30.70.1450">
    <property type="entry name" value="Regulator of K+ conductance, C-terminal domain"/>
    <property type="match status" value="1"/>
</dbReference>
<dbReference type="SUPFAM" id="SSF51735">
    <property type="entry name" value="NAD(P)-binding Rossmann-fold domains"/>
    <property type="match status" value="1"/>
</dbReference>
<dbReference type="GO" id="GO:0006813">
    <property type="term" value="P:potassium ion transport"/>
    <property type="evidence" value="ECO:0007669"/>
    <property type="project" value="InterPro"/>
</dbReference>
<reference evidence="2 3" key="1">
    <citation type="submission" date="2016-10" db="EMBL/GenBank/DDBJ databases">
        <authorList>
            <person name="de Groot N.N."/>
        </authorList>
    </citation>
    <scope>NUCLEOTIDE SEQUENCE [LARGE SCALE GENOMIC DNA]</scope>
    <source>
        <strain evidence="2 3">KH1P1</strain>
    </source>
</reference>
<sequence>MKKSIAVLGLGKYGISLAEALYALGEDVLVVDKNEKLIRDMSSRVTSAVCANLDNEDEVMALGLQNMDIVITCMGGNLSASILCVAIAKEKGVGAVIAKTSSARMKKILERVGADKVICPEEEGGVRSARILASQYIRDYFEIDDNLCMIELRPKQEWIGKDLIELNLRKMYNMNVAAIREKGGKWRFVDPTHKLGEKNLLLVILEKGSINRWR</sequence>
<gene>
    <name evidence="2" type="ORF">SAMN04487771_10293</name>
</gene>
<dbReference type="OrthoDB" id="9776294at2"/>
<dbReference type="InterPro" id="IPR050721">
    <property type="entry name" value="Trk_Ktr_HKT_K-transport"/>
</dbReference>
<dbReference type="SUPFAM" id="SSF116726">
    <property type="entry name" value="TrkA C-terminal domain-like"/>
    <property type="match status" value="1"/>
</dbReference>
<evidence type="ECO:0000313" key="2">
    <source>
        <dbReference type="EMBL" id="SET63115.1"/>
    </source>
</evidence>
<organism evidence="2 3">
    <name type="scientific">[Clostridium] aminophilum</name>
    <dbReference type="NCBI Taxonomy" id="1526"/>
    <lineage>
        <taxon>Bacteria</taxon>
        <taxon>Bacillati</taxon>
        <taxon>Bacillota</taxon>
        <taxon>Clostridia</taxon>
        <taxon>Lachnospirales</taxon>
        <taxon>Lachnospiraceae</taxon>
    </lineage>
</organism>
<dbReference type="PANTHER" id="PTHR43833">
    <property type="entry name" value="POTASSIUM CHANNEL PROTEIN 2-RELATED-RELATED"/>
    <property type="match status" value="1"/>
</dbReference>
<dbReference type="PANTHER" id="PTHR43833:SF7">
    <property type="entry name" value="KTR SYSTEM POTASSIUM UPTAKE PROTEIN C"/>
    <property type="match status" value="1"/>
</dbReference>
<dbReference type="InterPro" id="IPR036291">
    <property type="entry name" value="NAD(P)-bd_dom_sf"/>
</dbReference>
<dbReference type="EMBL" id="FOIL01000029">
    <property type="protein sequence ID" value="SET63115.1"/>
    <property type="molecule type" value="Genomic_DNA"/>
</dbReference>
<name>A0A1I0FZY0_9FIRM</name>
<dbReference type="Gene3D" id="3.40.50.720">
    <property type="entry name" value="NAD(P)-binding Rossmann-like Domain"/>
    <property type="match status" value="1"/>
</dbReference>
<dbReference type="AlphaFoldDB" id="A0A1I0FZY0"/>
<feature type="domain" description="RCK N-terminal" evidence="1">
    <location>
        <begin position="2"/>
        <end position="118"/>
    </location>
</feature>
<dbReference type="InterPro" id="IPR003148">
    <property type="entry name" value="RCK_N"/>
</dbReference>
<evidence type="ECO:0000313" key="3">
    <source>
        <dbReference type="Proteomes" id="UP000199820"/>
    </source>
</evidence>
<dbReference type="InterPro" id="IPR036721">
    <property type="entry name" value="RCK_C_sf"/>
</dbReference>
<dbReference type="RefSeq" id="WP_074649758.1">
    <property type="nucleotide sequence ID" value="NZ_FOIL01000029.1"/>
</dbReference>
<dbReference type="PROSITE" id="PS51201">
    <property type="entry name" value="RCK_N"/>
    <property type="match status" value="1"/>
</dbReference>
<evidence type="ECO:0000259" key="1">
    <source>
        <dbReference type="PROSITE" id="PS51201"/>
    </source>
</evidence>